<gene>
    <name evidence="2" type="ORF">GCM10008939_22240</name>
</gene>
<dbReference type="Pfam" id="PF14534">
    <property type="entry name" value="DUF4440"/>
    <property type="match status" value="1"/>
</dbReference>
<evidence type="ECO:0000313" key="3">
    <source>
        <dbReference type="Proteomes" id="UP000635726"/>
    </source>
</evidence>
<evidence type="ECO:0000313" key="2">
    <source>
        <dbReference type="EMBL" id="GGJ77756.1"/>
    </source>
</evidence>
<protein>
    <recommendedName>
        <fullName evidence="1">DUF4440 domain-containing protein</fullName>
    </recommendedName>
</protein>
<organism evidence="2 3">
    <name type="scientific">Deinococcus aquiradiocola</name>
    <dbReference type="NCBI Taxonomy" id="393059"/>
    <lineage>
        <taxon>Bacteria</taxon>
        <taxon>Thermotogati</taxon>
        <taxon>Deinococcota</taxon>
        <taxon>Deinococci</taxon>
        <taxon>Deinococcales</taxon>
        <taxon>Deinococcaceae</taxon>
        <taxon>Deinococcus</taxon>
    </lineage>
</organism>
<name>A0A917PGT0_9DEIO</name>
<dbReference type="InterPro" id="IPR027843">
    <property type="entry name" value="DUF4440"/>
</dbReference>
<keyword evidence="3" id="KW-1185">Reference proteome</keyword>
<sequence>MIPTNSAAEQDVRRTVTHLHQAMVDARTDVLEDLLDPGYTLTHLTGEVQPREAWFAAIRSRAFEYHHIREVATAVALEPDVAVVTGRGIVTATIHGMRHPWRLAFVMRFVRTGGRWVAMNAQYSTW</sequence>
<reference evidence="2" key="2">
    <citation type="submission" date="2020-09" db="EMBL/GenBank/DDBJ databases">
        <authorList>
            <person name="Sun Q."/>
            <person name="Ohkuma M."/>
        </authorList>
    </citation>
    <scope>NUCLEOTIDE SEQUENCE</scope>
    <source>
        <strain evidence="2">JCM 14371</strain>
    </source>
</reference>
<reference evidence="2" key="1">
    <citation type="journal article" date="2014" name="Int. J. Syst. Evol. Microbiol.">
        <title>Complete genome sequence of Corynebacterium casei LMG S-19264T (=DSM 44701T), isolated from a smear-ripened cheese.</title>
        <authorList>
            <consortium name="US DOE Joint Genome Institute (JGI-PGF)"/>
            <person name="Walter F."/>
            <person name="Albersmeier A."/>
            <person name="Kalinowski J."/>
            <person name="Ruckert C."/>
        </authorList>
    </citation>
    <scope>NUCLEOTIDE SEQUENCE</scope>
    <source>
        <strain evidence="2">JCM 14371</strain>
    </source>
</reference>
<feature type="domain" description="DUF4440" evidence="1">
    <location>
        <begin position="13"/>
        <end position="117"/>
    </location>
</feature>
<dbReference type="AlphaFoldDB" id="A0A917PGT0"/>
<dbReference type="InterPro" id="IPR032710">
    <property type="entry name" value="NTF2-like_dom_sf"/>
</dbReference>
<comment type="caution">
    <text evidence="2">The sequence shown here is derived from an EMBL/GenBank/DDBJ whole genome shotgun (WGS) entry which is preliminary data.</text>
</comment>
<dbReference type="Gene3D" id="3.10.450.50">
    <property type="match status" value="1"/>
</dbReference>
<dbReference type="Proteomes" id="UP000635726">
    <property type="component" value="Unassembled WGS sequence"/>
</dbReference>
<accession>A0A917PGT0</accession>
<proteinExistence type="predicted"/>
<dbReference type="SUPFAM" id="SSF54427">
    <property type="entry name" value="NTF2-like"/>
    <property type="match status" value="1"/>
</dbReference>
<evidence type="ECO:0000259" key="1">
    <source>
        <dbReference type="Pfam" id="PF14534"/>
    </source>
</evidence>
<dbReference type="EMBL" id="BMOE01000007">
    <property type="protein sequence ID" value="GGJ77756.1"/>
    <property type="molecule type" value="Genomic_DNA"/>
</dbReference>